<keyword evidence="1" id="KW-0732">Signal</keyword>
<dbReference type="SMART" id="SM00867">
    <property type="entry name" value="YceI"/>
    <property type="match status" value="1"/>
</dbReference>
<dbReference type="EMBL" id="FOXS01000003">
    <property type="protein sequence ID" value="SFQ53889.1"/>
    <property type="molecule type" value="Genomic_DNA"/>
</dbReference>
<organism evidence="3 4">
    <name type="scientific">Hymenobacter arizonensis</name>
    <name type="common">Siccationidurans arizonensis</name>
    <dbReference type="NCBI Taxonomy" id="1227077"/>
    <lineage>
        <taxon>Bacteria</taxon>
        <taxon>Pseudomonadati</taxon>
        <taxon>Bacteroidota</taxon>
        <taxon>Cytophagia</taxon>
        <taxon>Cytophagales</taxon>
        <taxon>Hymenobacteraceae</taxon>
        <taxon>Hymenobacter</taxon>
    </lineage>
</organism>
<dbReference type="OrthoDB" id="9811006at2"/>
<keyword evidence="4" id="KW-1185">Reference proteome</keyword>
<dbReference type="RefSeq" id="WP_092674646.1">
    <property type="nucleotide sequence ID" value="NZ_FOXS01000003.1"/>
</dbReference>
<dbReference type="SUPFAM" id="SSF101874">
    <property type="entry name" value="YceI-like"/>
    <property type="match status" value="1"/>
</dbReference>
<sequence>MRLLLGLSWLFWMCLSGPAAGQQVQEAEIRFEIANAGLTVDGTLSGLQATVQFDPARLEQSRIQASVPVSSIKTGIGLRDRHLLKPEYFDAAKYPAITMQSTAFRKTGPNQFEGVFTLTIKGVQREVKMPFTVSGANEFQGRLSLNRLDYNVGKVSLLLSDKVAVTIRMKSGKGA</sequence>
<name>A0A1I5ZBQ9_HYMAR</name>
<accession>A0A1I5ZBQ9</accession>
<gene>
    <name evidence="3" type="ORF">SAMN04515668_2913</name>
</gene>
<dbReference type="Gene3D" id="2.40.128.110">
    <property type="entry name" value="Lipid/polyisoprenoid-binding, YceI-like"/>
    <property type="match status" value="1"/>
</dbReference>
<dbReference type="InterPro" id="IPR036761">
    <property type="entry name" value="TTHA0802/YceI-like_sf"/>
</dbReference>
<evidence type="ECO:0000256" key="1">
    <source>
        <dbReference type="SAM" id="SignalP"/>
    </source>
</evidence>
<evidence type="ECO:0000259" key="2">
    <source>
        <dbReference type="SMART" id="SM00867"/>
    </source>
</evidence>
<protein>
    <submittedName>
        <fullName evidence="3">Polyisoprenoid-binding protein YceI</fullName>
    </submittedName>
</protein>
<evidence type="ECO:0000313" key="3">
    <source>
        <dbReference type="EMBL" id="SFQ53889.1"/>
    </source>
</evidence>
<feature type="chain" id="PRO_5011728247" evidence="1">
    <location>
        <begin position="22"/>
        <end position="175"/>
    </location>
</feature>
<proteinExistence type="predicted"/>
<dbReference type="PANTHER" id="PTHR34406:SF1">
    <property type="entry name" value="PROTEIN YCEI"/>
    <property type="match status" value="1"/>
</dbReference>
<dbReference type="InterPro" id="IPR007372">
    <property type="entry name" value="Lipid/polyisoprenoid-bd_YceI"/>
</dbReference>
<dbReference type="Pfam" id="PF04264">
    <property type="entry name" value="YceI"/>
    <property type="match status" value="1"/>
</dbReference>
<dbReference type="PANTHER" id="PTHR34406">
    <property type="entry name" value="PROTEIN YCEI"/>
    <property type="match status" value="1"/>
</dbReference>
<reference evidence="4" key="1">
    <citation type="submission" date="2016-10" db="EMBL/GenBank/DDBJ databases">
        <authorList>
            <person name="Varghese N."/>
            <person name="Submissions S."/>
        </authorList>
    </citation>
    <scope>NUCLEOTIDE SEQUENCE [LARGE SCALE GENOMIC DNA]</scope>
    <source>
        <strain evidence="4">OR362-8,ATCC BAA-1266,JCM 13504</strain>
    </source>
</reference>
<feature type="domain" description="Lipid/polyisoprenoid-binding YceI-like" evidence="2">
    <location>
        <begin position="21"/>
        <end position="170"/>
    </location>
</feature>
<evidence type="ECO:0000313" key="4">
    <source>
        <dbReference type="Proteomes" id="UP000199029"/>
    </source>
</evidence>
<dbReference type="AlphaFoldDB" id="A0A1I5ZBQ9"/>
<dbReference type="Proteomes" id="UP000199029">
    <property type="component" value="Unassembled WGS sequence"/>
</dbReference>
<feature type="signal peptide" evidence="1">
    <location>
        <begin position="1"/>
        <end position="21"/>
    </location>
</feature>